<dbReference type="InterPro" id="IPR036291">
    <property type="entry name" value="NAD(P)-bd_dom_sf"/>
</dbReference>
<evidence type="ECO:0000256" key="3">
    <source>
        <dbReference type="ARBA" id="ARBA00022832"/>
    </source>
</evidence>
<comment type="caution">
    <text evidence="12">The sequence shown here is derived from an EMBL/GenBank/DDBJ whole genome shotgun (WGS) entry which is preliminary data.</text>
</comment>
<keyword evidence="6" id="KW-0560">Oxidoreductase</keyword>
<proteinExistence type="inferred from homology"/>
<evidence type="ECO:0000313" key="12">
    <source>
        <dbReference type="EMBL" id="GLQ11633.1"/>
    </source>
</evidence>
<evidence type="ECO:0000256" key="1">
    <source>
        <dbReference type="ARBA" id="ARBA00010371"/>
    </source>
</evidence>
<dbReference type="CDD" id="cd08292">
    <property type="entry name" value="ETR_like_2"/>
    <property type="match status" value="1"/>
</dbReference>
<organism evidence="12 13">
    <name type="scientific">Devosia yakushimensis</name>
    <dbReference type="NCBI Taxonomy" id="470028"/>
    <lineage>
        <taxon>Bacteria</taxon>
        <taxon>Pseudomonadati</taxon>
        <taxon>Pseudomonadota</taxon>
        <taxon>Alphaproteobacteria</taxon>
        <taxon>Hyphomicrobiales</taxon>
        <taxon>Devosiaceae</taxon>
        <taxon>Devosia</taxon>
    </lineage>
</organism>
<evidence type="ECO:0000256" key="2">
    <source>
        <dbReference type="ARBA" id="ARBA00022516"/>
    </source>
</evidence>
<protein>
    <recommendedName>
        <fullName evidence="9">enoyl-[acyl-carrier-protein] reductase</fullName>
        <ecNumber evidence="9">1.3.1.104</ecNumber>
    </recommendedName>
</protein>
<dbReference type="Gene3D" id="3.90.180.10">
    <property type="entry name" value="Medium-chain alcohol dehydrogenases, catalytic domain"/>
    <property type="match status" value="1"/>
</dbReference>
<evidence type="ECO:0000259" key="11">
    <source>
        <dbReference type="SMART" id="SM00829"/>
    </source>
</evidence>
<dbReference type="SUPFAM" id="SSF50129">
    <property type="entry name" value="GroES-like"/>
    <property type="match status" value="1"/>
</dbReference>
<reference evidence="12" key="2">
    <citation type="submission" date="2023-01" db="EMBL/GenBank/DDBJ databases">
        <title>Draft genome sequence of Devosia yakushimensis strain NBRC 103855.</title>
        <authorList>
            <person name="Sun Q."/>
            <person name="Mori K."/>
        </authorList>
    </citation>
    <scope>NUCLEOTIDE SEQUENCE</scope>
    <source>
        <strain evidence="12">NBRC 103855</strain>
    </source>
</reference>
<evidence type="ECO:0000256" key="10">
    <source>
        <dbReference type="ARBA" id="ARBA00048843"/>
    </source>
</evidence>
<dbReference type="PANTHER" id="PTHR43981:SF2">
    <property type="entry name" value="ENOYL-[ACYL-CARRIER-PROTEIN] REDUCTASE, MITOCHONDRIAL"/>
    <property type="match status" value="1"/>
</dbReference>
<evidence type="ECO:0000256" key="5">
    <source>
        <dbReference type="ARBA" id="ARBA00022946"/>
    </source>
</evidence>
<dbReference type="SUPFAM" id="SSF51735">
    <property type="entry name" value="NAD(P)-binding Rossmann-fold domains"/>
    <property type="match status" value="1"/>
</dbReference>
<dbReference type="InterPro" id="IPR020843">
    <property type="entry name" value="ER"/>
</dbReference>
<evidence type="ECO:0000256" key="4">
    <source>
        <dbReference type="ARBA" id="ARBA00022857"/>
    </source>
</evidence>
<dbReference type="Gene3D" id="3.40.50.720">
    <property type="entry name" value="NAD(P)-binding Rossmann-like Domain"/>
    <property type="match status" value="1"/>
</dbReference>
<keyword evidence="4" id="KW-0521">NADP</keyword>
<evidence type="ECO:0000313" key="13">
    <source>
        <dbReference type="Proteomes" id="UP001161406"/>
    </source>
</evidence>
<dbReference type="InterPro" id="IPR051034">
    <property type="entry name" value="Mito_Enoyl-ACP_Reductase"/>
</dbReference>
<dbReference type="SMART" id="SM00829">
    <property type="entry name" value="PKS_ER"/>
    <property type="match status" value="1"/>
</dbReference>
<keyword evidence="2" id="KW-0444">Lipid biosynthesis</keyword>
<sequence>MQMRSVVFEKYGVPEQVLKVAQREKPVPGPGQVLVRMLLSPIHNHDLMTVAGLYGVKPPLPAVGGTEAVGVVEALGEGVSHLKPGQRVAGGANQTWADYYLAEAARVVPVPDGVSDETACQLVSMPLSAKMIIADLGIKPGQWMVQNAGNGAVGKLVARFAAEQGIHVVSLVRRDETVDELKALGIGNVVSTGSEGWQERVAGLTGGAAIVRGLDSLGGDGPEHLFEVMADGSELVNFGAMTGRPLRITPGSLLFRQMKVRGFWGMKPNLPAADIGRMLGELVSLAAQAELDLPVDGVFELEQIAEAVKASDEPGRKGKVVLRG</sequence>
<keyword evidence="7" id="KW-0443">Lipid metabolism</keyword>
<dbReference type="EMBL" id="BSNG01000002">
    <property type="protein sequence ID" value="GLQ11633.1"/>
    <property type="molecule type" value="Genomic_DNA"/>
</dbReference>
<accession>A0ABQ5UHU2</accession>
<dbReference type="Pfam" id="PF08240">
    <property type="entry name" value="ADH_N"/>
    <property type="match status" value="1"/>
</dbReference>
<dbReference type="EC" id="1.3.1.104" evidence="9"/>
<evidence type="ECO:0000256" key="8">
    <source>
        <dbReference type="ARBA" id="ARBA00023160"/>
    </source>
</evidence>
<evidence type="ECO:0000256" key="6">
    <source>
        <dbReference type="ARBA" id="ARBA00023002"/>
    </source>
</evidence>
<dbReference type="InterPro" id="IPR013154">
    <property type="entry name" value="ADH-like_N"/>
</dbReference>
<dbReference type="Proteomes" id="UP001161406">
    <property type="component" value="Unassembled WGS sequence"/>
</dbReference>
<gene>
    <name evidence="12" type="ORF">GCM10007913_35650</name>
</gene>
<evidence type="ECO:0000256" key="9">
    <source>
        <dbReference type="ARBA" id="ARBA00038963"/>
    </source>
</evidence>
<evidence type="ECO:0000256" key="7">
    <source>
        <dbReference type="ARBA" id="ARBA00023098"/>
    </source>
</evidence>
<comment type="catalytic activity">
    <reaction evidence="10">
        <text>a 2,3-saturated acyl-[ACP] + NADP(+) = a (2E)-enoyl-[ACP] + NADPH + H(+)</text>
        <dbReference type="Rhea" id="RHEA:22564"/>
        <dbReference type="Rhea" id="RHEA-COMP:9925"/>
        <dbReference type="Rhea" id="RHEA-COMP:9926"/>
        <dbReference type="ChEBI" id="CHEBI:15378"/>
        <dbReference type="ChEBI" id="CHEBI:57783"/>
        <dbReference type="ChEBI" id="CHEBI:58349"/>
        <dbReference type="ChEBI" id="CHEBI:78784"/>
        <dbReference type="ChEBI" id="CHEBI:78785"/>
        <dbReference type="EC" id="1.3.1.104"/>
    </reaction>
</comment>
<reference evidence="12" key="1">
    <citation type="journal article" date="2014" name="Int. J. Syst. Evol. Microbiol.">
        <title>Complete genome of a new Firmicutes species belonging to the dominant human colonic microbiota ('Ruminococcus bicirculans') reveals two chromosomes and a selective capacity to utilize plant glucans.</title>
        <authorList>
            <consortium name="NISC Comparative Sequencing Program"/>
            <person name="Wegmann U."/>
            <person name="Louis P."/>
            <person name="Goesmann A."/>
            <person name="Henrissat B."/>
            <person name="Duncan S.H."/>
            <person name="Flint H.J."/>
        </authorList>
    </citation>
    <scope>NUCLEOTIDE SEQUENCE</scope>
    <source>
        <strain evidence="12">NBRC 103855</strain>
    </source>
</reference>
<name>A0ABQ5UHU2_9HYPH</name>
<keyword evidence="3" id="KW-0276">Fatty acid metabolism</keyword>
<keyword evidence="8" id="KW-0275">Fatty acid biosynthesis</keyword>
<keyword evidence="13" id="KW-1185">Reference proteome</keyword>
<keyword evidence="5" id="KW-0809">Transit peptide</keyword>
<feature type="domain" description="Enoyl reductase (ER)" evidence="11">
    <location>
        <begin position="12"/>
        <end position="322"/>
    </location>
</feature>
<dbReference type="InterPro" id="IPR011032">
    <property type="entry name" value="GroES-like_sf"/>
</dbReference>
<dbReference type="InterPro" id="IPR013149">
    <property type="entry name" value="ADH-like_C"/>
</dbReference>
<dbReference type="PANTHER" id="PTHR43981">
    <property type="entry name" value="ENOYL-[ACYL-CARRIER-PROTEIN] REDUCTASE, MITOCHONDRIAL"/>
    <property type="match status" value="1"/>
</dbReference>
<dbReference type="Pfam" id="PF00107">
    <property type="entry name" value="ADH_zinc_N"/>
    <property type="match status" value="1"/>
</dbReference>
<comment type="similarity">
    <text evidence="1">Belongs to the zinc-containing alcohol dehydrogenase family. Quinone oxidoreductase subfamily.</text>
</comment>